<reference evidence="1 2" key="1">
    <citation type="submission" date="2017-09" db="EMBL/GenBank/DDBJ databases">
        <title>Depth-based differentiation of microbial function through sediment-hosted aquifers and enrichment of novel symbionts in the deep terrestrial subsurface.</title>
        <authorList>
            <person name="Probst A.J."/>
            <person name="Ladd B."/>
            <person name="Jarett J.K."/>
            <person name="Geller-Mcgrath D.E."/>
            <person name="Sieber C.M."/>
            <person name="Emerson J.B."/>
            <person name="Anantharaman K."/>
            <person name="Thomas B.C."/>
            <person name="Malmstrom R."/>
            <person name="Stieglmeier M."/>
            <person name="Klingl A."/>
            <person name="Woyke T."/>
            <person name="Ryan C.M."/>
            <person name="Banfield J.F."/>
        </authorList>
    </citation>
    <scope>NUCLEOTIDE SEQUENCE [LARGE SCALE GENOMIC DNA]</scope>
    <source>
        <strain evidence="1">CG11_big_fil_rev_8_21_14_0_20_44_10</strain>
    </source>
</reference>
<accession>A0A2H0KTU8</accession>
<feature type="non-terminal residue" evidence="1">
    <location>
        <position position="121"/>
    </location>
</feature>
<dbReference type="Proteomes" id="UP000231550">
    <property type="component" value="Unassembled WGS sequence"/>
</dbReference>
<evidence type="ECO:0000313" key="1">
    <source>
        <dbReference type="EMBL" id="PIQ74715.1"/>
    </source>
</evidence>
<sequence length="121" mass="14084">MKHIWSVLCSKSIVDEQTNLISLFDCMEEIQVHFSGADKKNISVLKKDEKKNVPVNLEITSLWFSEEIKEDRKLEIKIGLYDPGNKNIAPILNEFTLPKEYKRLRTRIKINSIPFTISGEY</sequence>
<evidence type="ECO:0000313" key="2">
    <source>
        <dbReference type="Proteomes" id="UP000231550"/>
    </source>
</evidence>
<gene>
    <name evidence="1" type="ORF">COV85_00585</name>
</gene>
<comment type="caution">
    <text evidence="1">The sequence shown here is derived from an EMBL/GenBank/DDBJ whole genome shotgun (WGS) entry which is preliminary data.</text>
</comment>
<protein>
    <submittedName>
        <fullName evidence="1">Uncharacterized protein</fullName>
    </submittedName>
</protein>
<dbReference type="EMBL" id="PCVN01000017">
    <property type="protein sequence ID" value="PIQ74715.1"/>
    <property type="molecule type" value="Genomic_DNA"/>
</dbReference>
<dbReference type="AlphaFoldDB" id="A0A2H0KTU8"/>
<organism evidence="1 2">
    <name type="scientific">Candidatus Portnoybacteria bacterium CG11_big_fil_rev_8_21_14_0_20_44_10</name>
    <dbReference type="NCBI Taxonomy" id="1974818"/>
    <lineage>
        <taxon>Bacteria</taxon>
        <taxon>Candidatus Portnoyibacteriota</taxon>
    </lineage>
</organism>
<name>A0A2H0KTU8_9BACT</name>
<proteinExistence type="predicted"/>